<sequence length="217" mass="24071">MKRLFLISLLAALGGCTSVQYNGSPSATKDVDYPPLGKEVTAYVGDHMVEKGIIYEEQVLYVKQRVDGALYDIPRKSYRQVGFDEKKDFFSATGVIRGALSDPIEALAVGKEQGSQVCVITTLGGSSCYDADYERRGRVSETRNSFQQTLIYSGRVGSKINIGYREFSNNTARPAFNNEVEYDLSESKRIGYKGAIIEVLEADNSSIRYKVLRNFPG</sequence>
<proteinExistence type="predicted"/>
<gene>
    <name evidence="2" type="ORF">HBA18_01920</name>
</gene>
<evidence type="ECO:0000313" key="2">
    <source>
        <dbReference type="EMBL" id="QIR05244.1"/>
    </source>
</evidence>
<protein>
    <recommendedName>
        <fullName evidence="4">Lipoprotein</fullName>
    </recommendedName>
</protein>
<keyword evidence="1" id="KW-0732">Signal</keyword>
<dbReference type="PROSITE" id="PS51257">
    <property type="entry name" value="PROKAR_LIPOPROTEIN"/>
    <property type="match status" value="1"/>
</dbReference>
<name>A0ABX6K2T5_SALCS</name>
<dbReference type="Proteomes" id="UP000501408">
    <property type="component" value="Chromosome 1"/>
</dbReference>
<feature type="signal peptide" evidence="1">
    <location>
        <begin position="1"/>
        <end position="21"/>
    </location>
</feature>
<keyword evidence="3" id="KW-1185">Reference proteome</keyword>
<reference evidence="2 3" key="1">
    <citation type="submission" date="2020-03" db="EMBL/GenBank/DDBJ databases">
        <title>Genome mining reveals the biosynthetic pathways of PHA and ectoines of the halophilic strain Salinivibrio costicola M318 isolated from fermented shrimp paste.</title>
        <authorList>
            <person name="Doan T.V."/>
            <person name="Tran L.T."/>
            <person name="Trieu T.A."/>
            <person name="Nguyen Q.V."/>
            <person name="Quach T.N."/>
            <person name="Phi T.Q."/>
            <person name="Kumar S."/>
        </authorList>
    </citation>
    <scope>NUCLEOTIDE SEQUENCE [LARGE SCALE GENOMIC DNA]</scope>
    <source>
        <strain evidence="2 3">M318</strain>
    </source>
</reference>
<dbReference type="EMBL" id="CP050266">
    <property type="protein sequence ID" value="QIR05244.1"/>
    <property type="molecule type" value="Genomic_DNA"/>
</dbReference>
<evidence type="ECO:0008006" key="4">
    <source>
        <dbReference type="Google" id="ProtNLM"/>
    </source>
</evidence>
<accession>A0ABX6K2T5</accession>
<feature type="chain" id="PRO_5045108153" description="Lipoprotein" evidence="1">
    <location>
        <begin position="22"/>
        <end position="217"/>
    </location>
</feature>
<evidence type="ECO:0000313" key="3">
    <source>
        <dbReference type="Proteomes" id="UP000501408"/>
    </source>
</evidence>
<organism evidence="2 3">
    <name type="scientific">Salinivibrio costicola</name>
    <name type="common">Vibrio costicola</name>
    <dbReference type="NCBI Taxonomy" id="51367"/>
    <lineage>
        <taxon>Bacteria</taxon>
        <taxon>Pseudomonadati</taxon>
        <taxon>Pseudomonadota</taxon>
        <taxon>Gammaproteobacteria</taxon>
        <taxon>Vibrionales</taxon>
        <taxon>Vibrionaceae</taxon>
        <taxon>Salinivibrio</taxon>
    </lineage>
</organism>
<evidence type="ECO:0000256" key="1">
    <source>
        <dbReference type="SAM" id="SignalP"/>
    </source>
</evidence>
<dbReference type="RefSeq" id="WP_167313922.1">
    <property type="nucleotide sequence ID" value="NZ_CP050266.1"/>
</dbReference>